<reference evidence="2" key="1">
    <citation type="journal article" date="2015" name="BMC Genomics">
        <title>Genomic and transcriptomic analysis of the endophytic fungus Pestalotiopsis fici reveals its lifestyle and high potential for synthesis of natural products.</title>
        <authorList>
            <person name="Wang X."/>
            <person name="Zhang X."/>
            <person name="Liu L."/>
            <person name="Xiang M."/>
            <person name="Wang W."/>
            <person name="Sun X."/>
            <person name="Che Y."/>
            <person name="Guo L."/>
            <person name="Liu G."/>
            <person name="Guo L."/>
            <person name="Wang C."/>
            <person name="Yin W.B."/>
            <person name="Stadler M."/>
            <person name="Zhang X."/>
            <person name="Liu X."/>
        </authorList>
    </citation>
    <scope>NUCLEOTIDE SEQUENCE [LARGE SCALE GENOMIC DNA]</scope>
    <source>
        <strain evidence="2">W106-1 / CGMCC3.15140</strain>
    </source>
</reference>
<dbReference type="HOGENOM" id="CLU_069638_0_0_1"/>
<evidence type="ECO:0008006" key="3">
    <source>
        <dbReference type="Google" id="ProtNLM"/>
    </source>
</evidence>
<keyword evidence="2" id="KW-1185">Reference proteome</keyword>
<dbReference type="AlphaFoldDB" id="W3X5T6"/>
<evidence type="ECO:0000313" key="2">
    <source>
        <dbReference type="Proteomes" id="UP000030651"/>
    </source>
</evidence>
<accession>W3X5T6</accession>
<dbReference type="RefSeq" id="XP_007833272.1">
    <property type="nucleotide sequence ID" value="XM_007835081.1"/>
</dbReference>
<organism evidence="1 2">
    <name type="scientific">Pestalotiopsis fici (strain W106-1 / CGMCC3.15140)</name>
    <dbReference type="NCBI Taxonomy" id="1229662"/>
    <lineage>
        <taxon>Eukaryota</taxon>
        <taxon>Fungi</taxon>
        <taxon>Dikarya</taxon>
        <taxon>Ascomycota</taxon>
        <taxon>Pezizomycotina</taxon>
        <taxon>Sordariomycetes</taxon>
        <taxon>Xylariomycetidae</taxon>
        <taxon>Amphisphaeriales</taxon>
        <taxon>Sporocadaceae</taxon>
        <taxon>Pestalotiopsis</taxon>
    </lineage>
</organism>
<dbReference type="KEGG" id="pfy:PFICI_06500"/>
<proteinExistence type="predicted"/>
<dbReference type="EMBL" id="KI912112">
    <property type="protein sequence ID" value="ETS81498.1"/>
    <property type="molecule type" value="Genomic_DNA"/>
</dbReference>
<dbReference type="OMA" id="RIIFTAN"/>
<evidence type="ECO:0000313" key="1">
    <source>
        <dbReference type="EMBL" id="ETS81498.1"/>
    </source>
</evidence>
<dbReference type="eggNOG" id="ENOG502S9Y7">
    <property type="taxonomic scope" value="Eukaryota"/>
</dbReference>
<dbReference type="Proteomes" id="UP000030651">
    <property type="component" value="Unassembled WGS sequence"/>
</dbReference>
<sequence>MALAPPGIASLSQLAANNSHIIIPWTKTAVQLGGGFKSWNVKDGDPFAVPAAFDSKSLQRTVIQYTDDDGFRGSSHRTSSTSSMEKAEHLSVSAGISVDCGFLGASATCNYDKAVLEDQNTTKHSIRESVRSGTIYMASTPDLGPEAQRILRCPAELKDIAIERFKRRFGDYYVAGLRLGGDSSVFVSVDEASKSSAETFKVKVNIRVLFWSTSIEHSHEERAASQSLSFQFAAFDSLTQTHETLSNGEPFEQVRELVKVYTDLGGSLNQRIADLRDKLGLEKDKILNPSDIASICQSGLVVEVILQPFIFQRDFVAHSKRRDPIF</sequence>
<protein>
    <recommendedName>
        <fullName evidence="3">MACPF domain-containing protein</fullName>
    </recommendedName>
</protein>
<gene>
    <name evidence="1" type="ORF">PFICI_06500</name>
</gene>
<dbReference type="OrthoDB" id="4457531at2759"/>
<dbReference type="InParanoid" id="W3X5T6"/>
<dbReference type="GeneID" id="19271513"/>
<name>W3X5T6_PESFW</name>